<dbReference type="SUPFAM" id="SSF54919">
    <property type="entry name" value="Nucleoside diphosphate kinase, NDK"/>
    <property type="match status" value="1"/>
</dbReference>
<evidence type="ECO:0000256" key="22">
    <source>
        <dbReference type="ARBA" id="ARBA00026117"/>
    </source>
</evidence>
<keyword evidence="10" id="KW-0547">Nucleotide-binding</keyword>
<keyword evidence="11" id="KW-0418">Kinase</keyword>
<dbReference type="PROSITE" id="PS51374">
    <property type="entry name" value="NDPK_LIKE"/>
    <property type="match status" value="1"/>
</dbReference>
<dbReference type="GO" id="GO:0005524">
    <property type="term" value="F:ATP binding"/>
    <property type="evidence" value="ECO:0007669"/>
    <property type="project" value="UniProtKB-KW"/>
</dbReference>
<evidence type="ECO:0000256" key="25">
    <source>
        <dbReference type="ARBA" id="ARBA00048009"/>
    </source>
</evidence>
<dbReference type="PANTHER" id="PTHR43296">
    <property type="entry name" value="PEROXISOMAL 2,4-DIENOYL-COA REDUCTASE"/>
    <property type="match status" value="1"/>
</dbReference>
<name>A0A8C4V1D2_FALTI</name>
<evidence type="ECO:0000313" key="33">
    <source>
        <dbReference type="Ensembl" id="ENSFTIP00000021130.1"/>
    </source>
</evidence>
<evidence type="ECO:0000256" key="6">
    <source>
        <dbReference type="ARBA" id="ARBA00008142"/>
    </source>
</evidence>
<dbReference type="CDD" id="cd04413">
    <property type="entry name" value="NDPk_I"/>
    <property type="match status" value="1"/>
</dbReference>
<dbReference type="GO" id="GO:0008670">
    <property type="term" value="F:2,4-dienoyl-CoA reductase (NADPH) activity"/>
    <property type="evidence" value="ECO:0007669"/>
    <property type="project" value="InterPro"/>
</dbReference>
<dbReference type="EC" id="2.7.4.6" evidence="7"/>
<dbReference type="SUPFAM" id="SSF51735">
    <property type="entry name" value="NAD(P)-binding Rossmann-fold domains"/>
    <property type="match status" value="1"/>
</dbReference>
<comment type="catalytic activity">
    <reaction evidence="27">
        <text>(2E,4Z,7Z,10Z,13Z,16Z,19Z)-docosaheptaenoyl-CoA + NADPH + H(+) = (3E,7Z,10Z,13Z,16Z,19Z)-docosahexaenoyl-CoA + NADP(+)</text>
        <dbReference type="Rhea" id="RHEA:44920"/>
        <dbReference type="ChEBI" id="CHEBI:15378"/>
        <dbReference type="ChEBI" id="CHEBI:57783"/>
        <dbReference type="ChEBI" id="CHEBI:58349"/>
        <dbReference type="ChEBI" id="CHEBI:77559"/>
        <dbReference type="ChEBI" id="CHEBI:84791"/>
    </reaction>
</comment>
<evidence type="ECO:0000256" key="3">
    <source>
        <dbReference type="ARBA" id="ARBA00001946"/>
    </source>
</evidence>
<evidence type="ECO:0000313" key="34">
    <source>
        <dbReference type="Proteomes" id="UP000694562"/>
    </source>
</evidence>
<evidence type="ECO:0000256" key="8">
    <source>
        <dbReference type="ARBA" id="ARBA00022679"/>
    </source>
</evidence>
<keyword evidence="12" id="KW-0276">Fatty acid metabolism</keyword>
<evidence type="ECO:0000259" key="32">
    <source>
        <dbReference type="SMART" id="SM00562"/>
    </source>
</evidence>
<dbReference type="GO" id="GO:0005758">
    <property type="term" value="C:mitochondrial intermembrane space"/>
    <property type="evidence" value="ECO:0007669"/>
    <property type="project" value="UniProtKB-SubCell"/>
</dbReference>
<reference evidence="33" key="1">
    <citation type="submission" date="2025-08" db="UniProtKB">
        <authorList>
            <consortium name="Ensembl"/>
        </authorList>
    </citation>
    <scope>IDENTIFICATION</scope>
</reference>
<dbReference type="GO" id="GO:0005759">
    <property type="term" value="C:mitochondrial matrix"/>
    <property type="evidence" value="ECO:0007669"/>
    <property type="project" value="UniProtKB-SubCell"/>
</dbReference>
<dbReference type="GO" id="GO:0006241">
    <property type="term" value="P:CTP biosynthetic process"/>
    <property type="evidence" value="ECO:0007669"/>
    <property type="project" value="InterPro"/>
</dbReference>
<comment type="catalytic activity">
    <reaction evidence="25">
        <text>a (2E,4E)-dienoyl-CoA + NADPH + H(+) = a 4,5-saturated-(3E)-enoyl-CoA + NADP(+)</text>
        <dbReference type="Rhea" id="RHEA:45912"/>
        <dbReference type="ChEBI" id="CHEBI:15378"/>
        <dbReference type="ChEBI" id="CHEBI:57783"/>
        <dbReference type="ChEBI" id="CHEBI:58349"/>
        <dbReference type="ChEBI" id="CHEBI:85101"/>
        <dbReference type="ChEBI" id="CHEBI:85493"/>
        <dbReference type="EC" id="1.3.1.124"/>
    </reaction>
</comment>
<dbReference type="FunFam" id="3.40.50.720:FF:000477">
    <property type="entry name" value="Peroxisomal 2,4-dienoyl-CoA reductase"/>
    <property type="match status" value="1"/>
</dbReference>
<proteinExistence type="inferred from homology"/>
<evidence type="ECO:0000256" key="5">
    <source>
        <dbReference type="ARBA" id="ARBA00004305"/>
    </source>
</evidence>
<dbReference type="Pfam" id="PF00334">
    <property type="entry name" value="NDK"/>
    <property type="match status" value="1"/>
</dbReference>
<dbReference type="EC" id="1.3.1.124" evidence="22"/>
<dbReference type="InterPro" id="IPR036850">
    <property type="entry name" value="NDK-like_dom_sf"/>
</dbReference>
<evidence type="ECO:0000256" key="20">
    <source>
        <dbReference type="ARBA" id="ARBA00025787"/>
    </source>
</evidence>
<accession>A0A8C4V1D2</accession>
<evidence type="ECO:0000256" key="24">
    <source>
        <dbReference type="ARBA" id="ARBA00030890"/>
    </source>
</evidence>
<comment type="subcellular location">
    <subcellularLocation>
        <location evidence="28">Mitochondrion intermembrane space</location>
        <topology evidence="28">Peripheral membrane protein</topology>
    </subcellularLocation>
    <subcellularLocation>
        <location evidence="5">Mitochondrion matrix</location>
    </subcellularLocation>
    <subcellularLocation>
        <location evidence="4">Peroxisome</location>
    </subcellularLocation>
</comment>
<dbReference type="Ensembl" id="ENSFTIT00000022012.1">
    <property type="protein sequence ID" value="ENSFTIP00000021130.1"/>
    <property type="gene ID" value="ENSFTIG00000013740.1"/>
</dbReference>
<reference evidence="33" key="2">
    <citation type="submission" date="2025-09" db="UniProtKB">
        <authorList>
            <consortium name="Ensembl"/>
        </authorList>
    </citation>
    <scope>IDENTIFICATION</scope>
</reference>
<dbReference type="Proteomes" id="UP000694562">
    <property type="component" value="Unplaced"/>
</dbReference>
<keyword evidence="18" id="KW-0443">Lipid metabolism</keyword>
<evidence type="ECO:0000256" key="23">
    <source>
        <dbReference type="ARBA" id="ARBA00026221"/>
    </source>
</evidence>
<comment type="similarity">
    <text evidence="20">Belongs to the short-chain dehydrogenases/reductases (SDR) family. 2,4-dienoyl-CoA reductase subfamily.</text>
</comment>
<dbReference type="InterPro" id="IPR036291">
    <property type="entry name" value="NAD(P)-bd_dom_sf"/>
</dbReference>
<comment type="caution">
    <text evidence="30">Lacks conserved residue(s) required for the propagation of feature annotation.</text>
</comment>
<dbReference type="GO" id="GO:0006183">
    <property type="term" value="P:GTP biosynthetic process"/>
    <property type="evidence" value="ECO:0007669"/>
    <property type="project" value="InterPro"/>
</dbReference>
<evidence type="ECO:0000256" key="19">
    <source>
        <dbReference type="ARBA" id="ARBA00023140"/>
    </source>
</evidence>
<comment type="catalytic activity">
    <reaction evidence="2">
        <text>a ribonucleoside 5'-diphosphate + ATP = a ribonucleoside 5'-triphosphate + ADP</text>
        <dbReference type="Rhea" id="RHEA:18113"/>
        <dbReference type="ChEBI" id="CHEBI:30616"/>
        <dbReference type="ChEBI" id="CHEBI:57930"/>
        <dbReference type="ChEBI" id="CHEBI:61557"/>
        <dbReference type="ChEBI" id="CHEBI:456216"/>
        <dbReference type="EC" id="2.7.4.6"/>
    </reaction>
</comment>
<evidence type="ECO:0000256" key="29">
    <source>
        <dbReference type="ARBA" id="ARBA00068134"/>
    </source>
</evidence>
<organism evidence="33 34">
    <name type="scientific">Falco tinnunculus</name>
    <name type="common">Common kestrel</name>
    <dbReference type="NCBI Taxonomy" id="100819"/>
    <lineage>
        <taxon>Eukaryota</taxon>
        <taxon>Metazoa</taxon>
        <taxon>Chordata</taxon>
        <taxon>Craniata</taxon>
        <taxon>Vertebrata</taxon>
        <taxon>Euteleostomi</taxon>
        <taxon>Archelosauria</taxon>
        <taxon>Archosauria</taxon>
        <taxon>Dinosauria</taxon>
        <taxon>Saurischia</taxon>
        <taxon>Theropoda</taxon>
        <taxon>Coelurosauria</taxon>
        <taxon>Aves</taxon>
        <taxon>Neognathae</taxon>
        <taxon>Neoaves</taxon>
        <taxon>Telluraves</taxon>
        <taxon>Australaves</taxon>
        <taxon>Falconiformes</taxon>
        <taxon>Falconidae</taxon>
        <taxon>Falco</taxon>
    </lineage>
</organism>
<evidence type="ECO:0000256" key="21">
    <source>
        <dbReference type="ARBA" id="ARBA00025939"/>
    </source>
</evidence>
<dbReference type="SMART" id="SM00562">
    <property type="entry name" value="NDK"/>
    <property type="match status" value="1"/>
</dbReference>
<evidence type="ECO:0000256" key="13">
    <source>
        <dbReference type="ARBA" id="ARBA00022840"/>
    </source>
</evidence>
<dbReference type="GO" id="GO:0005778">
    <property type="term" value="C:peroxisomal membrane"/>
    <property type="evidence" value="ECO:0007669"/>
    <property type="project" value="UniProtKB-ARBA"/>
</dbReference>
<evidence type="ECO:0000256" key="10">
    <source>
        <dbReference type="ARBA" id="ARBA00022741"/>
    </source>
</evidence>
<evidence type="ECO:0000256" key="4">
    <source>
        <dbReference type="ARBA" id="ARBA00004275"/>
    </source>
</evidence>
<evidence type="ECO:0000256" key="14">
    <source>
        <dbReference type="ARBA" id="ARBA00022842"/>
    </source>
</evidence>
<comment type="similarity">
    <text evidence="6 30 31">Belongs to the NDK family.</text>
</comment>
<dbReference type="GO" id="GO:0046872">
    <property type="term" value="F:metal ion binding"/>
    <property type="evidence" value="ECO:0007669"/>
    <property type="project" value="UniProtKB-KW"/>
</dbReference>
<dbReference type="InterPro" id="IPR045017">
    <property type="entry name" value="DECR2-like"/>
</dbReference>
<evidence type="ECO:0000256" key="11">
    <source>
        <dbReference type="ARBA" id="ARBA00022777"/>
    </source>
</evidence>
<comment type="subunit">
    <text evidence="21">Monomer, dimer and oligomer.</text>
</comment>
<dbReference type="AlphaFoldDB" id="A0A8C4V1D2"/>
<comment type="catalytic activity">
    <reaction evidence="1">
        <text>a 2'-deoxyribonucleoside 5'-diphosphate + ATP = a 2'-deoxyribonucleoside 5'-triphosphate + ADP</text>
        <dbReference type="Rhea" id="RHEA:44640"/>
        <dbReference type="ChEBI" id="CHEBI:30616"/>
        <dbReference type="ChEBI" id="CHEBI:61560"/>
        <dbReference type="ChEBI" id="CHEBI:73316"/>
        <dbReference type="ChEBI" id="CHEBI:456216"/>
        <dbReference type="EC" id="2.7.4.6"/>
    </reaction>
</comment>
<evidence type="ECO:0000256" key="1">
    <source>
        <dbReference type="ARBA" id="ARBA00000082"/>
    </source>
</evidence>
<keyword evidence="8" id="KW-0808">Transferase</keyword>
<evidence type="ECO:0000256" key="15">
    <source>
        <dbReference type="ARBA" id="ARBA00022857"/>
    </source>
</evidence>
<evidence type="ECO:0000256" key="26">
    <source>
        <dbReference type="ARBA" id="ARBA00048340"/>
    </source>
</evidence>
<dbReference type="Gene3D" id="3.30.70.141">
    <property type="entry name" value="Nucleoside diphosphate kinase-like domain"/>
    <property type="match status" value="1"/>
</dbReference>
<keyword evidence="9" id="KW-0479">Metal-binding</keyword>
<keyword evidence="13" id="KW-0067">ATP-binding</keyword>
<comment type="catalytic activity">
    <reaction evidence="26">
        <text>a (2E,4Z)-dienoyl-CoA + NADPH + H(+) = a 4,5-saturated-(3E)-enoyl-CoA + NADP(+)</text>
        <dbReference type="Rhea" id="RHEA:61892"/>
        <dbReference type="ChEBI" id="CHEBI:15378"/>
        <dbReference type="ChEBI" id="CHEBI:57783"/>
        <dbReference type="ChEBI" id="CHEBI:58349"/>
        <dbReference type="ChEBI" id="CHEBI:85099"/>
        <dbReference type="ChEBI" id="CHEBI:85493"/>
        <dbReference type="EC" id="1.3.1.124"/>
    </reaction>
</comment>
<dbReference type="Gene3D" id="3.40.50.720">
    <property type="entry name" value="NAD(P)-binding Rossmann-like Domain"/>
    <property type="match status" value="1"/>
</dbReference>
<evidence type="ECO:0000256" key="2">
    <source>
        <dbReference type="ARBA" id="ARBA00000937"/>
    </source>
</evidence>
<evidence type="ECO:0000256" key="12">
    <source>
        <dbReference type="ARBA" id="ARBA00022832"/>
    </source>
</evidence>
<dbReference type="PANTHER" id="PTHR43296:SF2">
    <property type="entry name" value="PEROXISOMAL 2,4-DIENOYL-COA REDUCTASE [(3E)-ENOYL-COA-PRODUCING]"/>
    <property type="match status" value="1"/>
</dbReference>
<evidence type="ECO:0000256" key="16">
    <source>
        <dbReference type="ARBA" id="ARBA00023002"/>
    </source>
</evidence>
<evidence type="ECO:0000256" key="30">
    <source>
        <dbReference type="PROSITE-ProRule" id="PRU00706"/>
    </source>
</evidence>
<comment type="cofactor">
    <cofactor evidence="3">
        <name>Mg(2+)</name>
        <dbReference type="ChEBI" id="CHEBI:18420"/>
    </cofactor>
</comment>
<keyword evidence="16" id="KW-0560">Oxidoreductase</keyword>
<sequence length="413" mass="44492">MGSLGRCLARSLLRGQPGPSRPPGPRCYGSAPPELQEKTLVLVKPDAVQRRLVGTVIQRFERRGFKLVAMKMLQADQGLLDKHYQQLRQKPFYPALLAYMTSGPLVAMVWEGYNVVRSTRAMVGDTNSAAAAAGTIRGDLSMHVSRGQVAFITGGGSGIGFRVAEIFMRHGCRTVIASRNLQRVSEASKKLEAATGQQCLPLSIDVRQPQTIVAAVDEALKEFKRIDILINGAAGNFLCPAAALSFNAFKTVIDIDTIGTFNTSKVLFEKYFRDHGGIIVNITATLSYRGQALQVHAGAAKAAIDAMTRHLAVEWGPNNVRVNSLAPGPITGTEGYRRLGGKFAEAASQFDMIPLQRAGNKTEIAHSTLYLASPLSSYVTGTTLVVDGGSWLTSANNFPALLDFWAAGTNKNQ</sequence>
<dbReference type="FunFam" id="3.30.70.141:FF:000017">
    <property type="entry name" value="Nucleoside diphosphate kinase"/>
    <property type="match status" value="1"/>
</dbReference>
<dbReference type="PRINTS" id="PR01243">
    <property type="entry name" value="NUCDPKINASE"/>
</dbReference>
<protein>
    <recommendedName>
        <fullName evidence="29">Nucleoside diphosphate kinase, mitochondrial</fullName>
        <ecNumber evidence="22">1.3.1.124</ecNumber>
        <ecNumber evidence="7">2.7.4.6</ecNumber>
    </recommendedName>
    <alternativeName>
        <fullName evidence="24">2,4-dienoyl-CoA reductase 2</fullName>
    </alternativeName>
    <alternativeName>
        <fullName evidence="23">Peroxisomal 2,4-dienoyl-CoA reductase [(3E)-enoyl-CoA-producing]</fullName>
    </alternativeName>
</protein>
<evidence type="ECO:0000256" key="7">
    <source>
        <dbReference type="ARBA" id="ARBA00012966"/>
    </source>
</evidence>
<dbReference type="Pfam" id="PF13561">
    <property type="entry name" value="adh_short_C2"/>
    <property type="match status" value="1"/>
</dbReference>
<dbReference type="InterPro" id="IPR002347">
    <property type="entry name" value="SDR_fam"/>
</dbReference>
<keyword evidence="19" id="KW-0576">Peroxisome</keyword>
<evidence type="ECO:0000256" key="9">
    <source>
        <dbReference type="ARBA" id="ARBA00022723"/>
    </source>
</evidence>
<dbReference type="GO" id="GO:0009062">
    <property type="term" value="P:fatty acid catabolic process"/>
    <property type="evidence" value="ECO:0007669"/>
    <property type="project" value="InterPro"/>
</dbReference>
<keyword evidence="34" id="KW-1185">Reference proteome</keyword>
<dbReference type="OrthoDB" id="1393670at2759"/>
<keyword evidence="15" id="KW-0521">NADP</keyword>
<keyword evidence="14" id="KW-0460">Magnesium</keyword>
<evidence type="ECO:0000256" key="18">
    <source>
        <dbReference type="ARBA" id="ARBA00023098"/>
    </source>
</evidence>
<dbReference type="GO" id="GO:0006228">
    <property type="term" value="P:UTP biosynthetic process"/>
    <property type="evidence" value="ECO:0007669"/>
    <property type="project" value="InterPro"/>
</dbReference>
<evidence type="ECO:0000256" key="27">
    <source>
        <dbReference type="ARBA" id="ARBA00048631"/>
    </source>
</evidence>
<evidence type="ECO:0000256" key="17">
    <source>
        <dbReference type="ARBA" id="ARBA00023080"/>
    </source>
</evidence>
<dbReference type="GO" id="GO:0004550">
    <property type="term" value="F:nucleoside diphosphate kinase activity"/>
    <property type="evidence" value="ECO:0007669"/>
    <property type="project" value="UniProtKB-EC"/>
</dbReference>
<dbReference type="InterPro" id="IPR034907">
    <property type="entry name" value="NDK-like_dom"/>
</dbReference>
<keyword evidence="17" id="KW-0546">Nucleotide metabolism</keyword>
<feature type="domain" description="Nucleoside diphosphate kinase-like" evidence="32">
    <location>
        <begin position="36"/>
        <end position="230"/>
    </location>
</feature>
<dbReference type="InterPro" id="IPR001564">
    <property type="entry name" value="Nucleoside_diP_kinase"/>
</dbReference>
<dbReference type="CDD" id="cd05369">
    <property type="entry name" value="TER_DECR_SDR_a"/>
    <property type="match status" value="1"/>
</dbReference>
<evidence type="ECO:0000256" key="31">
    <source>
        <dbReference type="RuleBase" id="RU004011"/>
    </source>
</evidence>
<evidence type="ECO:0000256" key="28">
    <source>
        <dbReference type="ARBA" id="ARBA00060410"/>
    </source>
</evidence>